<feature type="region of interest" description="Disordered" evidence="9">
    <location>
        <begin position="179"/>
        <end position="216"/>
    </location>
</feature>
<comment type="function">
    <text evidence="8">Involved in pre-mRNA splicing.</text>
</comment>
<organism evidence="11">
    <name type="scientific">Capitella teleta</name>
    <name type="common">Polychaete worm</name>
    <dbReference type="NCBI Taxonomy" id="283909"/>
    <lineage>
        <taxon>Eukaryota</taxon>
        <taxon>Metazoa</taxon>
        <taxon>Spiralia</taxon>
        <taxon>Lophotrochozoa</taxon>
        <taxon>Annelida</taxon>
        <taxon>Polychaeta</taxon>
        <taxon>Sedentaria</taxon>
        <taxon>Scolecida</taxon>
        <taxon>Capitellidae</taxon>
        <taxon>Capitella</taxon>
    </lineage>
</organism>
<dbReference type="PANTHER" id="PTHR12942:SF2">
    <property type="entry name" value="PRE-MRNA-SPLICING FACTOR SLU7"/>
    <property type="match status" value="1"/>
</dbReference>
<keyword evidence="6 8" id="KW-0508">mRNA splicing</keyword>
<feature type="compositionally biased region" description="Basic residues" evidence="9">
    <location>
        <begin position="449"/>
        <end position="469"/>
    </location>
</feature>
<dbReference type="EMBL" id="AMQN01007834">
    <property type="status" value="NOT_ANNOTATED_CDS"/>
    <property type="molecule type" value="Genomic_DNA"/>
</dbReference>
<dbReference type="GO" id="GO:0005681">
    <property type="term" value="C:spliceosomal complex"/>
    <property type="evidence" value="ECO:0007669"/>
    <property type="project" value="UniProtKB-UniRule"/>
</dbReference>
<feature type="non-terminal residue" evidence="11">
    <location>
        <position position="1"/>
    </location>
</feature>
<reference evidence="13" key="1">
    <citation type="submission" date="2012-12" db="EMBL/GenBank/DDBJ databases">
        <authorList>
            <person name="Hellsten U."/>
            <person name="Grimwood J."/>
            <person name="Chapman J.A."/>
            <person name="Shapiro H."/>
            <person name="Aerts A."/>
            <person name="Otillar R.P."/>
            <person name="Terry A.Y."/>
            <person name="Boore J.L."/>
            <person name="Simakov O."/>
            <person name="Marletaz F."/>
            <person name="Cho S.-J."/>
            <person name="Edsinger-Gonzales E."/>
            <person name="Havlak P."/>
            <person name="Kuo D.-H."/>
            <person name="Larsson T."/>
            <person name="Lv J."/>
            <person name="Arendt D."/>
            <person name="Savage R."/>
            <person name="Osoegawa K."/>
            <person name="de Jong P."/>
            <person name="Lindberg D.R."/>
            <person name="Seaver E.C."/>
            <person name="Weisblat D.A."/>
            <person name="Putnam N.H."/>
            <person name="Grigoriev I.V."/>
            <person name="Rokhsar D.S."/>
        </authorList>
    </citation>
    <scope>NUCLEOTIDE SEQUENCE</scope>
    <source>
        <strain evidence="13">I ESC-2004</strain>
    </source>
</reference>
<dbReference type="InterPro" id="IPR021715">
    <property type="entry name" value="Slu7_dom"/>
</dbReference>
<evidence type="ECO:0000256" key="5">
    <source>
        <dbReference type="ARBA" id="ARBA00022728"/>
    </source>
</evidence>
<evidence type="ECO:0000256" key="8">
    <source>
        <dbReference type="RuleBase" id="RU367071"/>
    </source>
</evidence>
<dbReference type="EMBL" id="KB301483">
    <property type="protein sequence ID" value="ELU05469.1"/>
    <property type="molecule type" value="Genomic_DNA"/>
</dbReference>
<evidence type="ECO:0000313" key="11">
    <source>
        <dbReference type="EMBL" id="ELU05469.1"/>
    </source>
</evidence>
<dbReference type="OMA" id="KYAWESQ"/>
<dbReference type="STRING" id="283909.R7UG07"/>
<feature type="compositionally biased region" description="Acidic residues" evidence="9">
    <location>
        <begin position="474"/>
        <end position="483"/>
    </location>
</feature>
<dbReference type="Proteomes" id="UP000014760">
    <property type="component" value="Unassembled WGS sequence"/>
</dbReference>
<evidence type="ECO:0000313" key="13">
    <source>
        <dbReference type="Proteomes" id="UP000014760"/>
    </source>
</evidence>
<evidence type="ECO:0000259" key="10">
    <source>
        <dbReference type="Pfam" id="PF11708"/>
    </source>
</evidence>
<keyword evidence="5 8" id="KW-0747">Spliceosome</keyword>
<feature type="region of interest" description="Disordered" evidence="9">
    <location>
        <begin position="22"/>
        <end position="41"/>
    </location>
</feature>
<dbReference type="EnsemblMetazoa" id="CapteT33844">
    <property type="protein sequence ID" value="CapteP33844"/>
    <property type="gene ID" value="CapteG33844"/>
</dbReference>
<dbReference type="GO" id="GO:0030628">
    <property type="term" value="F:pre-mRNA 3'-splice site binding"/>
    <property type="evidence" value="ECO:0007669"/>
    <property type="project" value="UniProtKB-UniRule"/>
</dbReference>
<dbReference type="AlphaFoldDB" id="R7UG07"/>
<dbReference type="FunCoup" id="R7UG07">
    <property type="interactions" value="2103"/>
</dbReference>
<evidence type="ECO:0000256" key="2">
    <source>
        <dbReference type="ARBA" id="ARBA00007203"/>
    </source>
</evidence>
<dbReference type="PANTHER" id="PTHR12942">
    <property type="entry name" value="STEP II SPLICING FACTOR SLU7"/>
    <property type="match status" value="1"/>
</dbReference>
<feature type="domain" description="Pre-mRNA-splicing factor SLU7" evidence="10">
    <location>
        <begin position="144"/>
        <end position="401"/>
    </location>
</feature>
<evidence type="ECO:0000313" key="12">
    <source>
        <dbReference type="EnsemblMetazoa" id="CapteP33844"/>
    </source>
</evidence>
<dbReference type="InterPro" id="IPR039974">
    <property type="entry name" value="Splicing_factor_SLU7"/>
</dbReference>
<reference evidence="11 13" key="2">
    <citation type="journal article" date="2013" name="Nature">
        <title>Insights into bilaterian evolution from three spiralian genomes.</title>
        <authorList>
            <person name="Simakov O."/>
            <person name="Marletaz F."/>
            <person name="Cho S.J."/>
            <person name="Edsinger-Gonzales E."/>
            <person name="Havlak P."/>
            <person name="Hellsten U."/>
            <person name="Kuo D.H."/>
            <person name="Larsson T."/>
            <person name="Lv J."/>
            <person name="Arendt D."/>
            <person name="Savage R."/>
            <person name="Osoegawa K."/>
            <person name="de Jong P."/>
            <person name="Grimwood J."/>
            <person name="Chapman J.A."/>
            <person name="Shapiro H."/>
            <person name="Aerts A."/>
            <person name="Otillar R.P."/>
            <person name="Terry A.Y."/>
            <person name="Boore J.L."/>
            <person name="Grigoriev I.V."/>
            <person name="Lindberg D.R."/>
            <person name="Seaver E.C."/>
            <person name="Weisblat D.A."/>
            <person name="Putnam N.H."/>
            <person name="Rokhsar D.S."/>
        </authorList>
    </citation>
    <scope>NUCLEOTIDE SEQUENCE</scope>
    <source>
        <strain evidence="11 13">I ESC-2004</strain>
    </source>
</reference>
<evidence type="ECO:0000256" key="1">
    <source>
        <dbReference type="ARBA" id="ARBA00004123"/>
    </source>
</evidence>
<keyword evidence="7 8" id="KW-0539">Nucleus</keyword>
<evidence type="ECO:0000256" key="4">
    <source>
        <dbReference type="ARBA" id="ARBA00022664"/>
    </source>
</evidence>
<proteinExistence type="inferred from homology"/>
<comment type="similarity">
    <text evidence="2 8">Belongs to the SLU7 family.</text>
</comment>
<dbReference type="OrthoDB" id="249612at2759"/>
<evidence type="ECO:0000256" key="7">
    <source>
        <dbReference type="ARBA" id="ARBA00023242"/>
    </source>
</evidence>
<keyword evidence="13" id="KW-1185">Reference proteome</keyword>
<reference evidence="12" key="3">
    <citation type="submission" date="2015-06" db="UniProtKB">
        <authorList>
            <consortium name="EnsemblMetazoa"/>
        </authorList>
    </citation>
    <scope>IDENTIFICATION</scope>
</reference>
<accession>R7UG07</accession>
<feature type="compositionally biased region" description="Acidic residues" evidence="9">
    <location>
        <begin position="198"/>
        <end position="215"/>
    </location>
</feature>
<sequence length="547" mass="64019">GEGESEEVQAKKREDWRKLKELEEARKAGTAPAMQDEEGRDINPHIPQYIMQAPWYFGAVKPTLNHQRIQDDTVKEYSRMDEWYKRGVKEGLVATKFKKGSCENCGATTHKKKDCLERPRKVGAKFTGDQIAPDEHIQPNLDFDFDGKRDRWNGYDTTEHKHIVEDFQKLDEAKRMLKSDKLDNELTSEQGLPPPGEHDEDDDDEDEDKYADDMDMPGQKFETKQRITVRNLRIREDTAKYLYNLDVNSAYYDPKTRSMRENPFKNTGVDSSELPYAGDNFVRGSGDAHEMAKKQLFAWEAYEKGSEVHLQADPTKLEVLAREYKNKKQKFKSTVKEGILAKYGGEEHLDAPPKQLLMAQTEDYVEYSRQGAVVKGQEKAKIKSRYEEDVYLNNHSSVWGSYWEEGKWGFKCCHSCIKESYCTGAAGQEAQKAIIYAFLQQYEERLSQARKQKKREKKKKKKEKKRKRKNNESDTSESEDEETAKERRIQEAIKKLDEKEKEIESIMSMDERKRPYNVMYKTEDPTEEELEAYKRKRLRDNDPMMQF</sequence>
<comment type="subcellular location">
    <subcellularLocation>
        <location evidence="1 8">Nucleus</location>
    </subcellularLocation>
</comment>
<evidence type="ECO:0000256" key="3">
    <source>
        <dbReference type="ARBA" id="ARBA00021377"/>
    </source>
</evidence>
<dbReference type="GO" id="GO:0000398">
    <property type="term" value="P:mRNA splicing, via spliceosome"/>
    <property type="evidence" value="ECO:0007669"/>
    <property type="project" value="UniProtKB-UniRule"/>
</dbReference>
<name>R7UG07_CAPTE</name>
<feature type="non-terminal residue" evidence="11">
    <location>
        <position position="547"/>
    </location>
</feature>
<evidence type="ECO:0000256" key="6">
    <source>
        <dbReference type="ARBA" id="ARBA00023187"/>
    </source>
</evidence>
<comment type="subunit">
    <text evidence="8">Associated with the spliceosome.</text>
</comment>
<protein>
    <recommendedName>
        <fullName evidence="3 8">Pre-mRNA-splicing factor SLU7</fullName>
    </recommendedName>
</protein>
<gene>
    <name evidence="11" type="ORF">CAPTEDRAFT_33844</name>
</gene>
<dbReference type="Pfam" id="PF11708">
    <property type="entry name" value="Slu7"/>
    <property type="match status" value="1"/>
</dbReference>
<evidence type="ECO:0000256" key="9">
    <source>
        <dbReference type="SAM" id="MobiDB-lite"/>
    </source>
</evidence>
<dbReference type="HOGENOM" id="CLU_019317_2_0_1"/>
<feature type="region of interest" description="Disordered" evidence="9">
    <location>
        <begin position="449"/>
        <end position="487"/>
    </location>
</feature>
<keyword evidence="4 8" id="KW-0507">mRNA processing</keyword>